<dbReference type="PROSITE" id="PS50082">
    <property type="entry name" value="WD_REPEATS_2"/>
    <property type="match status" value="1"/>
</dbReference>
<evidence type="ECO:0000256" key="4">
    <source>
        <dbReference type="ARBA" id="ARBA00022801"/>
    </source>
</evidence>
<keyword evidence="10" id="KW-1185">Reference proteome</keyword>
<dbReference type="AlphaFoldDB" id="A0A0B1SJQ1"/>
<dbReference type="Proteomes" id="UP000053660">
    <property type="component" value="Unassembled WGS sequence"/>
</dbReference>
<dbReference type="GO" id="GO:0005737">
    <property type="term" value="C:cytoplasm"/>
    <property type="evidence" value="ECO:0007669"/>
    <property type="project" value="TreeGrafter"/>
</dbReference>
<dbReference type="GO" id="GO:0061685">
    <property type="term" value="F:diphthine methylesterase activity"/>
    <property type="evidence" value="ECO:0007669"/>
    <property type="project" value="UniProtKB-EC"/>
</dbReference>
<evidence type="ECO:0000256" key="6">
    <source>
        <dbReference type="ARBA" id="ARBA00039131"/>
    </source>
</evidence>
<dbReference type="GO" id="GO:0017183">
    <property type="term" value="P:protein histidyl modification to diphthamide"/>
    <property type="evidence" value="ECO:0007669"/>
    <property type="project" value="TreeGrafter"/>
</dbReference>
<organism evidence="9 10">
    <name type="scientific">Oesophagostomum dentatum</name>
    <name type="common">Nodular worm</name>
    <dbReference type="NCBI Taxonomy" id="61180"/>
    <lineage>
        <taxon>Eukaryota</taxon>
        <taxon>Metazoa</taxon>
        <taxon>Ecdysozoa</taxon>
        <taxon>Nematoda</taxon>
        <taxon>Chromadorea</taxon>
        <taxon>Rhabditida</taxon>
        <taxon>Rhabditina</taxon>
        <taxon>Rhabditomorpha</taxon>
        <taxon>Strongyloidea</taxon>
        <taxon>Strongylidae</taxon>
        <taxon>Oesophagostomum</taxon>
    </lineage>
</organism>
<proteinExistence type="inferred from homology"/>
<evidence type="ECO:0000256" key="1">
    <source>
        <dbReference type="ARBA" id="ARBA00005156"/>
    </source>
</evidence>
<dbReference type="Gene3D" id="2.130.10.10">
    <property type="entry name" value="YVTN repeat-like/Quinoprotein amine dehydrogenase"/>
    <property type="match status" value="1"/>
</dbReference>
<dbReference type="Pfam" id="PF00400">
    <property type="entry name" value="WD40"/>
    <property type="match status" value="1"/>
</dbReference>
<evidence type="ECO:0000313" key="9">
    <source>
        <dbReference type="EMBL" id="KHJ83747.1"/>
    </source>
</evidence>
<accession>A0A0B1SJQ1</accession>
<dbReference type="PANTHER" id="PTHR46042:SF1">
    <property type="entry name" value="DIPHTHINE METHYLTRANSFERASE"/>
    <property type="match status" value="1"/>
</dbReference>
<dbReference type="InterPro" id="IPR052415">
    <property type="entry name" value="Diphthine_MTase"/>
</dbReference>
<evidence type="ECO:0000256" key="8">
    <source>
        <dbReference type="PROSITE-ProRule" id="PRU00221"/>
    </source>
</evidence>
<comment type="catalytic activity">
    <reaction evidence="7">
        <text>diphthine methyl ester-[translation elongation factor 2] + H2O = diphthine-[translation elongation factor 2] + methanol + H(+)</text>
        <dbReference type="Rhea" id="RHEA:42656"/>
        <dbReference type="Rhea" id="RHEA-COMP:10172"/>
        <dbReference type="Rhea" id="RHEA-COMP:10173"/>
        <dbReference type="ChEBI" id="CHEBI:15377"/>
        <dbReference type="ChEBI" id="CHEBI:15378"/>
        <dbReference type="ChEBI" id="CHEBI:17790"/>
        <dbReference type="ChEBI" id="CHEBI:79005"/>
        <dbReference type="ChEBI" id="CHEBI:82696"/>
        <dbReference type="EC" id="3.1.1.97"/>
    </reaction>
</comment>
<evidence type="ECO:0000256" key="2">
    <source>
        <dbReference type="ARBA" id="ARBA00022574"/>
    </source>
</evidence>
<dbReference type="InterPro" id="IPR036322">
    <property type="entry name" value="WD40_repeat_dom_sf"/>
</dbReference>
<evidence type="ECO:0000256" key="3">
    <source>
        <dbReference type="ARBA" id="ARBA00022737"/>
    </source>
</evidence>
<dbReference type="OrthoDB" id="1930760at2759"/>
<comment type="pathway">
    <text evidence="1">Protein modification; peptidyl-diphthamide biosynthesis.</text>
</comment>
<dbReference type="SMART" id="SM00320">
    <property type="entry name" value="WD40"/>
    <property type="match status" value="2"/>
</dbReference>
<dbReference type="InterPro" id="IPR001680">
    <property type="entry name" value="WD40_rpt"/>
</dbReference>
<reference evidence="9 10" key="1">
    <citation type="submission" date="2014-03" db="EMBL/GenBank/DDBJ databases">
        <title>Draft genome of the hookworm Oesophagostomum dentatum.</title>
        <authorList>
            <person name="Mitreva M."/>
        </authorList>
    </citation>
    <scope>NUCLEOTIDE SEQUENCE [LARGE SCALE GENOMIC DNA]</scope>
    <source>
        <strain evidence="9 10">OD-Hann</strain>
    </source>
</reference>
<keyword evidence="4" id="KW-0378">Hydrolase</keyword>
<protein>
    <recommendedName>
        <fullName evidence="6">methylated diphthine methylhydrolase</fullName>
        <ecNumber evidence="6">3.1.1.97</ecNumber>
    </recommendedName>
</protein>
<name>A0A0B1SJQ1_OESDE</name>
<dbReference type="SUPFAM" id="SSF50978">
    <property type="entry name" value="WD40 repeat-like"/>
    <property type="match status" value="1"/>
</dbReference>
<evidence type="ECO:0000256" key="7">
    <source>
        <dbReference type="ARBA" id="ARBA00047551"/>
    </source>
</evidence>
<dbReference type="EC" id="3.1.1.97" evidence="6"/>
<keyword evidence="3" id="KW-0677">Repeat</keyword>
<feature type="repeat" description="WD" evidence="8">
    <location>
        <begin position="20"/>
        <end position="46"/>
    </location>
</feature>
<dbReference type="EMBL" id="KN571971">
    <property type="protein sequence ID" value="KHJ83747.1"/>
    <property type="molecule type" value="Genomic_DNA"/>
</dbReference>
<sequence>MSFYKKNLALNFKVWTCNLNDALLCTGGEDASLKVWDVRTQSMVQRVTEFSAGVTFSKWQEENIILTGSYDQHVRVFDIRKSKEPLKDRETSGGVWYVEQFQHADKQHYIAACMYGGWAILNENLEFIKTDEKAGKELLYGVTMASENLLVYTTFNDYKVTSVTV</sequence>
<evidence type="ECO:0000313" key="10">
    <source>
        <dbReference type="Proteomes" id="UP000053660"/>
    </source>
</evidence>
<keyword evidence="2 8" id="KW-0853">WD repeat</keyword>
<dbReference type="PANTHER" id="PTHR46042">
    <property type="entry name" value="DIPHTHINE METHYLTRANSFERASE"/>
    <property type="match status" value="1"/>
</dbReference>
<gene>
    <name evidence="9" type="ORF">OESDEN_16552</name>
</gene>
<comment type="similarity">
    <text evidence="5">Belongs to the DPH7 family.</text>
</comment>
<dbReference type="InterPro" id="IPR015943">
    <property type="entry name" value="WD40/YVTN_repeat-like_dom_sf"/>
</dbReference>
<evidence type="ECO:0000256" key="5">
    <source>
        <dbReference type="ARBA" id="ARBA00038092"/>
    </source>
</evidence>